<reference evidence="2 3" key="1">
    <citation type="submission" date="2023-03" db="EMBL/GenBank/DDBJ databases">
        <title>High recombination rates correlate with genetic variation in Cardiocondyla obscurior ants.</title>
        <authorList>
            <person name="Errbii M."/>
        </authorList>
    </citation>
    <scope>NUCLEOTIDE SEQUENCE [LARGE SCALE GENOMIC DNA]</scope>
    <source>
        <strain evidence="2">Alpha-2009</strain>
        <tissue evidence="2">Whole body</tissue>
    </source>
</reference>
<comment type="caution">
    <text evidence="2">The sequence shown here is derived from an EMBL/GenBank/DDBJ whole genome shotgun (WGS) entry which is preliminary data.</text>
</comment>
<proteinExistence type="predicted"/>
<sequence length="112" mass="12296">MTAQLSTYLASMRFFSGVNSFVLDFLMRSSEPASAMLTLIRFLTVSGFRHYVIIASAAVDGIVVASILVETKPEICGVGGREDTSSTHPYAGSCVRLYTTRTEFFLQSIKKK</sequence>
<dbReference type="Proteomes" id="UP001430953">
    <property type="component" value="Unassembled WGS sequence"/>
</dbReference>
<name>A0AAW2EC17_9HYME</name>
<keyword evidence="1" id="KW-1133">Transmembrane helix</keyword>
<feature type="transmembrane region" description="Helical" evidence="1">
    <location>
        <begin position="6"/>
        <end position="27"/>
    </location>
</feature>
<protein>
    <submittedName>
        <fullName evidence="2">Uncharacterized protein</fullName>
    </submittedName>
</protein>
<keyword evidence="1" id="KW-0812">Transmembrane</keyword>
<evidence type="ECO:0000313" key="3">
    <source>
        <dbReference type="Proteomes" id="UP001430953"/>
    </source>
</evidence>
<keyword evidence="1" id="KW-0472">Membrane</keyword>
<dbReference type="EMBL" id="JADYXP020000025">
    <property type="protein sequence ID" value="KAL0100953.1"/>
    <property type="molecule type" value="Genomic_DNA"/>
</dbReference>
<keyword evidence="3" id="KW-1185">Reference proteome</keyword>
<feature type="transmembrane region" description="Helical" evidence="1">
    <location>
        <begin position="48"/>
        <end position="69"/>
    </location>
</feature>
<gene>
    <name evidence="2" type="ORF">PUN28_019382</name>
</gene>
<dbReference type="AlphaFoldDB" id="A0AAW2EC17"/>
<evidence type="ECO:0000313" key="2">
    <source>
        <dbReference type="EMBL" id="KAL0100953.1"/>
    </source>
</evidence>
<accession>A0AAW2EC17</accession>
<evidence type="ECO:0000256" key="1">
    <source>
        <dbReference type="SAM" id="Phobius"/>
    </source>
</evidence>
<organism evidence="2 3">
    <name type="scientific">Cardiocondyla obscurior</name>
    <dbReference type="NCBI Taxonomy" id="286306"/>
    <lineage>
        <taxon>Eukaryota</taxon>
        <taxon>Metazoa</taxon>
        <taxon>Ecdysozoa</taxon>
        <taxon>Arthropoda</taxon>
        <taxon>Hexapoda</taxon>
        <taxon>Insecta</taxon>
        <taxon>Pterygota</taxon>
        <taxon>Neoptera</taxon>
        <taxon>Endopterygota</taxon>
        <taxon>Hymenoptera</taxon>
        <taxon>Apocrita</taxon>
        <taxon>Aculeata</taxon>
        <taxon>Formicoidea</taxon>
        <taxon>Formicidae</taxon>
        <taxon>Myrmicinae</taxon>
        <taxon>Cardiocondyla</taxon>
    </lineage>
</organism>